<dbReference type="Gene3D" id="1.20.144.10">
    <property type="entry name" value="Phosphatidic acid phosphatase type 2/haloperoxidase"/>
    <property type="match status" value="1"/>
</dbReference>
<feature type="domain" description="Phosphatidic acid phosphatase type 2/haloperoxidase" evidence="2">
    <location>
        <begin position="59"/>
        <end position="170"/>
    </location>
</feature>
<dbReference type="SUPFAM" id="SSF48317">
    <property type="entry name" value="Acid phosphatase/Vanadium-dependent haloperoxidase"/>
    <property type="match status" value="1"/>
</dbReference>
<dbReference type="EMBL" id="LPVJ01000071">
    <property type="protein sequence ID" value="KUO94676.1"/>
    <property type="molecule type" value="Genomic_DNA"/>
</dbReference>
<feature type="transmembrane region" description="Helical" evidence="1">
    <location>
        <begin position="59"/>
        <end position="81"/>
    </location>
</feature>
<dbReference type="InterPro" id="IPR036938">
    <property type="entry name" value="PAP2/HPO_sf"/>
</dbReference>
<dbReference type="SMART" id="SM00014">
    <property type="entry name" value="acidPPc"/>
    <property type="match status" value="1"/>
</dbReference>
<dbReference type="PANTHER" id="PTHR14969">
    <property type="entry name" value="SPHINGOSINE-1-PHOSPHATE PHOSPHOHYDROLASE"/>
    <property type="match status" value="1"/>
</dbReference>
<organism evidence="3 4">
    <name type="scientific">Ferroacidibacillus organovorans</name>
    <dbReference type="NCBI Taxonomy" id="1765683"/>
    <lineage>
        <taxon>Bacteria</taxon>
        <taxon>Bacillati</taxon>
        <taxon>Bacillota</taxon>
        <taxon>Bacilli</taxon>
        <taxon>Bacillales</taxon>
        <taxon>Alicyclobacillaceae</taxon>
        <taxon>Ferroacidibacillus</taxon>
    </lineage>
</organism>
<feature type="transmembrane region" description="Helical" evidence="1">
    <location>
        <begin position="131"/>
        <end position="149"/>
    </location>
</feature>
<evidence type="ECO:0000313" key="3">
    <source>
        <dbReference type="EMBL" id="KUO94676.1"/>
    </source>
</evidence>
<keyword evidence="4" id="KW-1185">Reference proteome</keyword>
<accession>A0A101XNT3</accession>
<feature type="transmembrane region" description="Helical" evidence="1">
    <location>
        <begin position="21"/>
        <end position="47"/>
    </location>
</feature>
<evidence type="ECO:0000256" key="1">
    <source>
        <dbReference type="SAM" id="Phobius"/>
    </source>
</evidence>
<dbReference type="InterPro" id="IPR033879">
    <property type="entry name" value="UPP_Pase"/>
</dbReference>
<dbReference type="RefSeq" id="WP_067720006.1">
    <property type="nucleotide sequence ID" value="NZ_LPVJ01000071.1"/>
</dbReference>
<keyword evidence="1" id="KW-1133">Transmembrane helix</keyword>
<comment type="caution">
    <text evidence="3">The sequence shown here is derived from an EMBL/GenBank/DDBJ whole genome shotgun (WGS) entry which is preliminary data.</text>
</comment>
<evidence type="ECO:0000313" key="4">
    <source>
        <dbReference type="Proteomes" id="UP000053557"/>
    </source>
</evidence>
<feature type="transmembrane region" description="Helical" evidence="1">
    <location>
        <begin position="155"/>
        <end position="172"/>
    </location>
</feature>
<dbReference type="InterPro" id="IPR000326">
    <property type="entry name" value="PAP2/HPO"/>
</dbReference>
<dbReference type="Proteomes" id="UP000053557">
    <property type="component" value="Unassembled WGS sequence"/>
</dbReference>
<dbReference type="AlphaFoldDB" id="A0A101XNT3"/>
<dbReference type="Pfam" id="PF01569">
    <property type="entry name" value="PAP2"/>
    <property type="match status" value="1"/>
</dbReference>
<name>A0A101XNT3_9BACL</name>
<sequence>MNPFDVTVFHAVNNIAGHQPVLDAVMIFFATGAPYLYGALFIIGWFVLPKADRDRRHGLVVSALSGVLALVINVLIGHAFYRPRPFVALPQGTFHQLIPHVADSSFPSDHAAGSFGFAFGVQKYGPRIYRYLFMVVAIIVSIARVYVGVHWPTDVIAGFFVGLISSLVIRRFEKYVRPLTDWMMRLFRMGGTFHSAGDYGTRQ</sequence>
<dbReference type="PANTHER" id="PTHR14969:SF58">
    <property type="entry name" value="UNDECAPRENYL-DIPHOSPHATASE BCRC"/>
    <property type="match status" value="1"/>
</dbReference>
<dbReference type="CDD" id="cd03385">
    <property type="entry name" value="PAP2_BcrC_like"/>
    <property type="match status" value="1"/>
</dbReference>
<reference evidence="3 4" key="1">
    <citation type="submission" date="2015-12" db="EMBL/GenBank/DDBJ databases">
        <title>Draft genome sequence of Acidibacillus ferrooxidans ITV001, isolated from a chalcopyrite acid mine drainage site in Brazil.</title>
        <authorList>
            <person name="Dall'Agnol H."/>
            <person name="Nancucheo I."/>
            <person name="Johnson B."/>
            <person name="Oliveira R."/>
            <person name="Leite L."/>
            <person name="Pylro V."/>
            <person name="Nunes G.L."/>
            <person name="Tzotzos G."/>
            <person name="Fernandes G.R."/>
            <person name="Dutra J."/>
            <person name="Orellana S.C."/>
            <person name="Oliveira G."/>
        </authorList>
    </citation>
    <scope>NUCLEOTIDE SEQUENCE [LARGE SCALE GENOMIC DNA]</scope>
    <source>
        <strain evidence="4">ITV01</strain>
    </source>
</reference>
<protein>
    <submittedName>
        <fullName evidence="3">Phosphoesterase</fullName>
    </submittedName>
</protein>
<evidence type="ECO:0000259" key="2">
    <source>
        <dbReference type="SMART" id="SM00014"/>
    </source>
</evidence>
<dbReference type="OrthoDB" id="9789113at2"/>
<keyword evidence="1" id="KW-0812">Transmembrane</keyword>
<gene>
    <name evidence="3" type="ORF">ATW55_02075</name>
</gene>
<dbReference type="GO" id="GO:0050380">
    <property type="term" value="F:undecaprenyl-diphosphatase activity"/>
    <property type="evidence" value="ECO:0007669"/>
    <property type="project" value="InterPro"/>
</dbReference>
<keyword evidence="1" id="KW-0472">Membrane</keyword>
<dbReference type="GO" id="GO:0005886">
    <property type="term" value="C:plasma membrane"/>
    <property type="evidence" value="ECO:0007669"/>
    <property type="project" value="InterPro"/>
</dbReference>
<proteinExistence type="predicted"/>